<organism evidence="1">
    <name type="scientific">uncultured Dysgonomonas sp</name>
    <dbReference type="NCBI Taxonomy" id="206096"/>
    <lineage>
        <taxon>Bacteria</taxon>
        <taxon>Pseudomonadati</taxon>
        <taxon>Bacteroidota</taxon>
        <taxon>Bacteroidia</taxon>
        <taxon>Bacteroidales</taxon>
        <taxon>Dysgonomonadaceae</taxon>
        <taxon>Dysgonomonas</taxon>
        <taxon>environmental samples</taxon>
    </lineage>
</organism>
<evidence type="ECO:0000313" key="1">
    <source>
        <dbReference type="EMBL" id="SBW00826.1"/>
    </source>
</evidence>
<proteinExistence type="predicted"/>
<name>A0A212JN04_9BACT</name>
<dbReference type="RefSeq" id="WP_006842014.1">
    <property type="nucleotide sequence ID" value="NZ_CABTJG010000003.1"/>
</dbReference>
<gene>
    <name evidence="1" type="ORF">KL86DYS2_11920</name>
</gene>
<dbReference type="GeneID" id="78081325"/>
<protein>
    <submittedName>
        <fullName evidence="1">Uncharacterized protein</fullName>
    </submittedName>
</protein>
<accession>A0A212JN04</accession>
<reference evidence="1" key="1">
    <citation type="submission" date="2016-04" db="EMBL/GenBank/DDBJ databases">
        <authorList>
            <person name="Evans L.H."/>
            <person name="Alamgir A."/>
            <person name="Owens N."/>
            <person name="Weber N.D."/>
            <person name="Virtaneva K."/>
            <person name="Barbian K."/>
            <person name="Babar A."/>
            <person name="Rosenke K."/>
        </authorList>
    </citation>
    <scope>NUCLEOTIDE SEQUENCE</scope>
    <source>
        <strain evidence="1">86-2</strain>
    </source>
</reference>
<sequence>MKDQKALLLRCIKNDVPAMVFSGNDILFLPLLKQYYLDAKKGGCTQEFLDDIQLRIDEFEKHIQMSPNTIKLPD</sequence>
<dbReference type="EMBL" id="FLUL01000001">
    <property type="protein sequence ID" value="SBW00826.1"/>
    <property type="molecule type" value="Genomic_DNA"/>
</dbReference>
<dbReference type="AlphaFoldDB" id="A0A212JN04"/>